<organism evidence="2 3">
    <name type="scientific">Pontibacter rugosus</name>
    <dbReference type="NCBI Taxonomy" id="1745966"/>
    <lineage>
        <taxon>Bacteria</taxon>
        <taxon>Pseudomonadati</taxon>
        <taxon>Bacteroidota</taxon>
        <taxon>Cytophagia</taxon>
        <taxon>Cytophagales</taxon>
        <taxon>Hymenobacteraceae</taxon>
        <taxon>Pontibacter</taxon>
    </lineage>
</organism>
<keyword evidence="1" id="KW-0472">Membrane</keyword>
<feature type="transmembrane region" description="Helical" evidence="1">
    <location>
        <begin position="34"/>
        <end position="52"/>
    </location>
</feature>
<comment type="caution">
    <text evidence="2">The sequence shown here is derived from an EMBL/GenBank/DDBJ whole genome shotgun (WGS) entry which is preliminary data.</text>
</comment>
<accession>A0ABW3SJC3</accession>
<evidence type="ECO:0000313" key="3">
    <source>
        <dbReference type="Proteomes" id="UP001597094"/>
    </source>
</evidence>
<dbReference type="Proteomes" id="UP001597094">
    <property type="component" value="Unassembled WGS sequence"/>
</dbReference>
<gene>
    <name evidence="2" type="ORF">ACFQ2O_01815</name>
</gene>
<sequence length="65" mass="7256">MMKAYYNSALAAITVVKGAELMNWIPEPESFAKAAILALVTGFLGGAGRWLWQWIFGRAKRKLKL</sequence>
<dbReference type="EMBL" id="JBHTLD010000007">
    <property type="protein sequence ID" value="MFD1184924.1"/>
    <property type="molecule type" value="Genomic_DNA"/>
</dbReference>
<proteinExistence type="predicted"/>
<keyword evidence="1" id="KW-0812">Transmembrane</keyword>
<name>A0ABW3SJC3_9BACT</name>
<keyword evidence="1" id="KW-1133">Transmembrane helix</keyword>
<protein>
    <submittedName>
        <fullName evidence="2">Uncharacterized protein</fullName>
    </submittedName>
</protein>
<keyword evidence="3" id="KW-1185">Reference proteome</keyword>
<evidence type="ECO:0000256" key="1">
    <source>
        <dbReference type="SAM" id="Phobius"/>
    </source>
</evidence>
<dbReference type="RefSeq" id="WP_377522440.1">
    <property type="nucleotide sequence ID" value="NZ_JBHTLD010000007.1"/>
</dbReference>
<reference evidence="3" key="1">
    <citation type="journal article" date="2019" name="Int. J. Syst. Evol. Microbiol.">
        <title>The Global Catalogue of Microorganisms (GCM) 10K type strain sequencing project: providing services to taxonomists for standard genome sequencing and annotation.</title>
        <authorList>
            <consortium name="The Broad Institute Genomics Platform"/>
            <consortium name="The Broad Institute Genome Sequencing Center for Infectious Disease"/>
            <person name="Wu L."/>
            <person name="Ma J."/>
        </authorList>
    </citation>
    <scope>NUCLEOTIDE SEQUENCE [LARGE SCALE GENOMIC DNA]</scope>
    <source>
        <strain evidence="3">JCM 31319</strain>
    </source>
</reference>
<evidence type="ECO:0000313" key="2">
    <source>
        <dbReference type="EMBL" id="MFD1184924.1"/>
    </source>
</evidence>